<sequence>MKEFPEISPMGERAILINFGENYSPEKLRKLLFYKDLLENKLVKEKVEVINTYNSILISYMFTIEDVYSEISSLKSLFDEANIPKNFNSQIFYVPVCYDEEFGPDLKLILDEKDLEIEEIIKLHTAPVYQVYFIGFLPGFLYLGGLDEKLQISRKKTPRKSVEKGSVGIGEKQTGIYPKSSPGGWQILGKCPVELFDKNEDPPTPFSAGDKIKFFSVSREEFFEIEEEVKRGNYKLKSENYEGGD</sequence>
<protein>
    <submittedName>
        <fullName evidence="5">5-oxoprolinase subunit PxpB</fullName>
        <ecNumber evidence="5">3.5.2.9</ecNumber>
    </submittedName>
</protein>
<name>A0ABT0Z4E4_9FLAO</name>
<dbReference type="RefSeq" id="WP_252114876.1">
    <property type="nucleotide sequence ID" value="NZ_JAMSCK010000005.1"/>
</dbReference>
<dbReference type="InterPro" id="IPR029000">
    <property type="entry name" value="Cyclophilin-like_dom_sf"/>
</dbReference>
<keyword evidence="1" id="KW-0547">Nucleotide-binding</keyword>
<dbReference type="NCBIfam" id="TIGR00370">
    <property type="entry name" value="5-oxoprolinase subunit PxpB"/>
    <property type="match status" value="1"/>
</dbReference>
<dbReference type="InterPro" id="IPR010016">
    <property type="entry name" value="PxpB"/>
</dbReference>
<dbReference type="Gene3D" id="2.40.100.10">
    <property type="entry name" value="Cyclophilin-like"/>
    <property type="match status" value="1"/>
</dbReference>
<dbReference type="Pfam" id="PF02682">
    <property type="entry name" value="CT_C_D"/>
    <property type="match status" value="1"/>
</dbReference>
<dbReference type="Proteomes" id="UP001155077">
    <property type="component" value="Unassembled WGS sequence"/>
</dbReference>
<evidence type="ECO:0000256" key="1">
    <source>
        <dbReference type="ARBA" id="ARBA00022741"/>
    </source>
</evidence>
<dbReference type="EC" id="3.5.2.9" evidence="5"/>
<gene>
    <name evidence="5" type="primary">pxpB</name>
    <name evidence="5" type="ORF">NE848_14450</name>
</gene>
<evidence type="ECO:0000256" key="2">
    <source>
        <dbReference type="ARBA" id="ARBA00022801"/>
    </source>
</evidence>
<dbReference type="SUPFAM" id="SSF50891">
    <property type="entry name" value="Cyclophilin-like"/>
    <property type="match status" value="1"/>
</dbReference>
<proteinExistence type="predicted"/>
<accession>A0ABT0Z4E4</accession>
<reference evidence="5" key="1">
    <citation type="submission" date="2022-06" db="EMBL/GenBank/DDBJ databases">
        <title>Gramella sediminis sp. nov., isolated from deep-sea sediment of the Indian Ocean.</title>
        <authorList>
            <person name="Yang L."/>
        </authorList>
    </citation>
    <scope>NUCLEOTIDE SEQUENCE</scope>
    <source>
        <strain evidence="5">HMD3159</strain>
    </source>
</reference>
<evidence type="ECO:0000313" key="6">
    <source>
        <dbReference type="Proteomes" id="UP001155077"/>
    </source>
</evidence>
<dbReference type="PANTHER" id="PTHR34698:SF2">
    <property type="entry name" value="5-OXOPROLINASE SUBUNIT B"/>
    <property type="match status" value="1"/>
</dbReference>
<keyword evidence="3" id="KW-0067">ATP-binding</keyword>
<dbReference type="Gene3D" id="3.30.1360.40">
    <property type="match status" value="1"/>
</dbReference>
<dbReference type="SUPFAM" id="SSF160467">
    <property type="entry name" value="PH0987 N-terminal domain-like"/>
    <property type="match status" value="1"/>
</dbReference>
<comment type="caution">
    <text evidence="5">The sequence shown here is derived from an EMBL/GenBank/DDBJ whole genome shotgun (WGS) entry which is preliminary data.</text>
</comment>
<evidence type="ECO:0000256" key="3">
    <source>
        <dbReference type="ARBA" id="ARBA00022840"/>
    </source>
</evidence>
<dbReference type="EMBL" id="JAMSCK010000005">
    <property type="protein sequence ID" value="MCM8570593.1"/>
    <property type="molecule type" value="Genomic_DNA"/>
</dbReference>
<evidence type="ECO:0000259" key="4">
    <source>
        <dbReference type="SMART" id="SM00796"/>
    </source>
</evidence>
<dbReference type="InterPro" id="IPR003833">
    <property type="entry name" value="CT_C_D"/>
</dbReference>
<dbReference type="GO" id="GO:0017168">
    <property type="term" value="F:5-oxoprolinase (ATP-hydrolyzing) activity"/>
    <property type="evidence" value="ECO:0007669"/>
    <property type="project" value="UniProtKB-EC"/>
</dbReference>
<keyword evidence="2 5" id="KW-0378">Hydrolase</keyword>
<organism evidence="5 6">
    <name type="scientific">Gramella jeungdoensis</name>
    <dbReference type="NCBI Taxonomy" id="708091"/>
    <lineage>
        <taxon>Bacteria</taxon>
        <taxon>Pseudomonadati</taxon>
        <taxon>Bacteroidota</taxon>
        <taxon>Flavobacteriia</taxon>
        <taxon>Flavobacteriales</taxon>
        <taxon>Flavobacteriaceae</taxon>
        <taxon>Christiangramia</taxon>
    </lineage>
</organism>
<dbReference type="SMART" id="SM00796">
    <property type="entry name" value="AHS1"/>
    <property type="match status" value="1"/>
</dbReference>
<dbReference type="PANTHER" id="PTHR34698">
    <property type="entry name" value="5-OXOPROLINASE SUBUNIT B"/>
    <property type="match status" value="1"/>
</dbReference>
<evidence type="ECO:0000313" key="5">
    <source>
        <dbReference type="EMBL" id="MCM8570593.1"/>
    </source>
</evidence>
<keyword evidence="6" id="KW-1185">Reference proteome</keyword>
<feature type="domain" description="Carboxyltransferase" evidence="4">
    <location>
        <begin position="5"/>
        <end position="206"/>
    </location>
</feature>